<dbReference type="InterPro" id="IPR006224">
    <property type="entry name" value="PsdUridine_synth_RluA-like_CS"/>
</dbReference>
<dbReference type="InterPro" id="IPR002942">
    <property type="entry name" value="S4_RNA-bd"/>
</dbReference>
<dbReference type="HOGENOM" id="CLU_016902_4_0_6"/>
<evidence type="ECO:0000256" key="3">
    <source>
        <dbReference type="ARBA" id="ARBA00023235"/>
    </source>
</evidence>
<dbReference type="KEGG" id="sehc:A35E_00022"/>
<comment type="similarity">
    <text evidence="1 8">Belongs to the pseudouridine synthase RluA family.</text>
</comment>
<evidence type="ECO:0000256" key="5">
    <source>
        <dbReference type="ARBA" id="ARBA00056072"/>
    </source>
</evidence>
<dbReference type="EC" id="5.4.99.-" evidence="8"/>
<dbReference type="STRING" id="134287.A35E_00022"/>
<evidence type="ECO:0000313" key="11">
    <source>
        <dbReference type="Proteomes" id="UP000003937"/>
    </source>
</evidence>
<dbReference type="InterPro" id="IPR050188">
    <property type="entry name" value="RluA_PseudoU_synthase"/>
</dbReference>
<evidence type="ECO:0000256" key="7">
    <source>
        <dbReference type="PROSITE-ProRule" id="PRU00182"/>
    </source>
</evidence>
<dbReference type="InterPro" id="IPR006145">
    <property type="entry name" value="PsdUridine_synth_RsuA/RluA"/>
</dbReference>
<comment type="function">
    <text evidence="5">Responsible for synthesis of pseudouridine from uracil at positions 1911, 1915 and 1917 in 23S ribosomal RNA.</text>
</comment>
<dbReference type="Pfam" id="PF00849">
    <property type="entry name" value="PseudoU_synth_2"/>
    <property type="match status" value="1"/>
</dbReference>
<dbReference type="GO" id="GO:0003723">
    <property type="term" value="F:RNA binding"/>
    <property type="evidence" value="ECO:0007669"/>
    <property type="project" value="UniProtKB-KW"/>
</dbReference>
<keyword evidence="11" id="KW-1185">Reference proteome</keyword>
<keyword evidence="2 7" id="KW-0694">RNA-binding</keyword>
<dbReference type="Pfam" id="PF01479">
    <property type="entry name" value="S4"/>
    <property type="match status" value="1"/>
</dbReference>
<dbReference type="FunFam" id="3.30.2350.10:FF:000006">
    <property type="entry name" value="Pseudouridine synthase"/>
    <property type="match status" value="1"/>
</dbReference>
<dbReference type="OrthoDB" id="9807829at2"/>
<dbReference type="Proteomes" id="UP000003937">
    <property type="component" value="Chromosome"/>
</dbReference>
<dbReference type="GO" id="GO:0160140">
    <property type="term" value="F:23S rRNA pseudouridine(1911/1915/1917) synthase activity"/>
    <property type="evidence" value="ECO:0007669"/>
    <property type="project" value="UniProtKB-EC"/>
</dbReference>
<name>J3YSQ8_9ENTR</name>
<dbReference type="GO" id="GO:0000455">
    <property type="term" value="P:enzyme-directed rRNA pseudouridine synthesis"/>
    <property type="evidence" value="ECO:0007669"/>
    <property type="project" value="UniProtKB-ARBA"/>
</dbReference>
<feature type="active site" evidence="6">
    <location>
        <position position="139"/>
    </location>
</feature>
<feature type="domain" description="RNA-binding S4" evidence="9">
    <location>
        <begin position="18"/>
        <end position="76"/>
    </location>
</feature>
<accession>J3YSQ8</accession>
<evidence type="ECO:0000256" key="4">
    <source>
        <dbReference type="ARBA" id="ARBA00036882"/>
    </source>
</evidence>
<dbReference type="CDD" id="cd02869">
    <property type="entry name" value="PseudoU_synth_RluA_like"/>
    <property type="match status" value="1"/>
</dbReference>
<dbReference type="CDD" id="cd00165">
    <property type="entry name" value="S4"/>
    <property type="match status" value="1"/>
</dbReference>
<comment type="catalytic activity">
    <reaction evidence="8">
        <text>a uridine in RNA = a pseudouridine in RNA</text>
        <dbReference type="Rhea" id="RHEA:48348"/>
        <dbReference type="Rhea" id="RHEA-COMP:12068"/>
        <dbReference type="Rhea" id="RHEA-COMP:12069"/>
        <dbReference type="ChEBI" id="CHEBI:65314"/>
        <dbReference type="ChEBI" id="CHEBI:65315"/>
    </reaction>
</comment>
<dbReference type="RefSeq" id="WP_014888645.1">
    <property type="nucleotide sequence ID" value="NC_018420.1"/>
</dbReference>
<evidence type="ECO:0000259" key="9">
    <source>
        <dbReference type="SMART" id="SM00363"/>
    </source>
</evidence>
<dbReference type="PATRIC" id="fig|134287.3.peg.23"/>
<dbReference type="PANTHER" id="PTHR21600:SF44">
    <property type="entry name" value="RIBOSOMAL LARGE SUBUNIT PSEUDOURIDINE SYNTHASE D"/>
    <property type="match status" value="1"/>
</dbReference>
<dbReference type="NCBIfam" id="TIGR00005">
    <property type="entry name" value="rluA_subfam"/>
    <property type="match status" value="1"/>
</dbReference>
<dbReference type="Gene3D" id="3.30.2350.10">
    <property type="entry name" value="Pseudouridine synthase"/>
    <property type="match status" value="1"/>
</dbReference>
<gene>
    <name evidence="10" type="ORF">A35E_00022</name>
</gene>
<dbReference type="Gene3D" id="3.10.290.10">
    <property type="entry name" value="RNA-binding S4 domain"/>
    <property type="match status" value="1"/>
</dbReference>
<evidence type="ECO:0000313" key="10">
    <source>
        <dbReference type="EMBL" id="AFP85348.1"/>
    </source>
</evidence>
<dbReference type="SMART" id="SM00363">
    <property type="entry name" value="S4"/>
    <property type="match status" value="1"/>
</dbReference>
<evidence type="ECO:0000256" key="6">
    <source>
        <dbReference type="PIRSR" id="PIRSR606225-1"/>
    </source>
</evidence>
<protein>
    <recommendedName>
        <fullName evidence="8">Pseudouridine synthase</fullName>
        <ecNumber evidence="8">5.4.99.-</ecNumber>
    </recommendedName>
</protein>
<dbReference type="SUPFAM" id="SSF55174">
    <property type="entry name" value="Alpha-L RNA-binding motif"/>
    <property type="match status" value="1"/>
</dbReference>
<proteinExistence type="inferred from homology"/>
<dbReference type="AlphaFoldDB" id="J3YSQ8"/>
<dbReference type="InterPro" id="IPR006225">
    <property type="entry name" value="PsdUridine_synth_RluC/D"/>
</dbReference>
<dbReference type="NCBIfam" id="NF008385">
    <property type="entry name" value="PRK11180.1"/>
    <property type="match status" value="1"/>
</dbReference>
<comment type="catalytic activity">
    <reaction evidence="4">
        <text>uridine(1911/1915/1917) in 23S rRNA = pseudouridine(1911/1915/1917) in 23S rRNA</text>
        <dbReference type="Rhea" id="RHEA:42524"/>
        <dbReference type="Rhea" id="RHEA-COMP:10097"/>
        <dbReference type="Rhea" id="RHEA-COMP:10098"/>
        <dbReference type="ChEBI" id="CHEBI:65314"/>
        <dbReference type="ChEBI" id="CHEBI:65315"/>
        <dbReference type="EC" id="5.4.99.23"/>
    </reaction>
</comment>
<dbReference type="SUPFAM" id="SSF55120">
    <property type="entry name" value="Pseudouridine synthase"/>
    <property type="match status" value="1"/>
</dbReference>
<dbReference type="PROSITE" id="PS50889">
    <property type="entry name" value="S4"/>
    <property type="match status" value="1"/>
</dbReference>
<dbReference type="PANTHER" id="PTHR21600">
    <property type="entry name" value="MITOCHONDRIAL RNA PSEUDOURIDINE SYNTHASE"/>
    <property type="match status" value="1"/>
</dbReference>
<evidence type="ECO:0000256" key="2">
    <source>
        <dbReference type="ARBA" id="ARBA00022884"/>
    </source>
</evidence>
<organism evidence="10 11">
    <name type="scientific">secondary endosymbiont of Heteropsylla cubana</name>
    <dbReference type="NCBI Taxonomy" id="134287"/>
    <lineage>
        <taxon>Bacteria</taxon>
        <taxon>Pseudomonadati</taxon>
        <taxon>Pseudomonadota</taxon>
        <taxon>Gammaproteobacteria</taxon>
        <taxon>Enterobacterales</taxon>
        <taxon>Enterobacteriaceae</taxon>
        <taxon>aphid secondary symbionts</taxon>
    </lineage>
</organism>
<evidence type="ECO:0000256" key="1">
    <source>
        <dbReference type="ARBA" id="ARBA00010876"/>
    </source>
</evidence>
<dbReference type="EMBL" id="CP003547">
    <property type="protein sequence ID" value="AFP85348.1"/>
    <property type="molecule type" value="Genomic_DNA"/>
</dbReference>
<dbReference type="InterPro" id="IPR036986">
    <property type="entry name" value="S4_RNA-bd_sf"/>
</dbReference>
<dbReference type="InterPro" id="IPR020103">
    <property type="entry name" value="PsdUridine_synth_cat_dom_sf"/>
</dbReference>
<dbReference type="PROSITE" id="PS01129">
    <property type="entry name" value="PSI_RLU"/>
    <property type="match status" value="1"/>
</dbReference>
<evidence type="ECO:0000256" key="8">
    <source>
        <dbReference type="RuleBase" id="RU362028"/>
    </source>
</evidence>
<reference evidence="10 11" key="1">
    <citation type="journal article" date="2012" name="Mol. Biol. Evol.">
        <title>Genome reduction and co-evolution between the primary and secondary bacterial symbionts of psyllids.</title>
        <authorList>
            <person name="Sloan D.B."/>
            <person name="Moran N.A."/>
        </authorList>
    </citation>
    <scope>NUCLEOTIDE SEQUENCE [LARGE SCALE GENOMIC DNA]</scope>
    <source>
        <strain evidence="10">Hcub_S</strain>
    </source>
</reference>
<keyword evidence="3 8" id="KW-0413">Isomerase</keyword>
<sequence>MTHHQHLNGIVSNLQFGQRLDRTLTELFPNYSRSQIKNWILNGLVRINGQVKTQPKEKIRGNEHVEIKYFIKETTPYEAQAIPLRIVYEDNDILVINKQNNLVVHPGAGNTSGTLLNGLLYYFPPILNVPRAGIVHRLDKNTTGLMLIAKSKLVQERLVKSLKAREITREYEAVAIGSMTAGGVIEQPIARHATKRTQMAVNPTGKSAVTHYHIIETFRNHTHLKLQLQTGRTHQIRVHMAYIHHPLVGDSLYGRLRTSFKKTSSSVNNVLRNFRRQALHASMLRFYHPTTFLKIECHAPLPEDMISLISALKTG</sequence>